<dbReference type="FunFam" id="3.40.50.2000:FF:000009">
    <property type="entry name" value="Sterol 3-beta-glucosyltransferase UGT80A2"/>
    <property type="match status" value="1"/>
</dbReference>
<comment type="caution">
    <text evidence="6">The sequence shown here is derived from an EMBL/GenBank/DDBJ whole genome shotgun (WGS) entry which is preliminary data.</text>
</comment>
<dbReference type="GO" id="GO:0005975">
    <property type="term" value="P:carbohydrate metabolic process"/>
    <property type="evidence" value="ECO:0007669"/>
    <property type="project" value="InterPro"/>
</dbReference>
<evidence type="ECO:0000256" key="3">
    <source>
        <dbReference type="ARBA" id="ARBA00023098"/>
    </source>
</evidence>
<gene>
    <name evidence="6" type="ORF">Asppvi_011403</name>
</gene>
<comment type="subcellular location">
    <subcellularLocation>
        <location evidence="1">Endomembrane system</location>
        <topology evidence="1">Peripheral membrane protein</topology>
    </subcellularLocation>
</comment>
<dbReference type="RefSeq" id="XP_043163167.1">
    <property type="nucleotide sequence ID" value="XM_043307232.1"/>
</dbReference>
<dbReference type="GeneID" id="67010012"/>
<evidence type="ECO:0000259" key="4">
    <source>
        <dbReference type="Pfam" id="PF03033"/>
    </source>
</evidence>
<name>A0A9P3BRM1_9EURO</name>
<evidence type="ECO:0008006" key="8">
    <source>
        <dbReference type="Google" id="ProtNLM"/>
    </source>
</evidence>
<feature type="domain" description="Glycosyltransferase family 28 N-terminal" evidence="4">
    <location>
        <begin position="76"/>
        <end position="223"/>
    </location>
</feature>
<dbReference type="InterPro" id="IPR002213">
    <property type="entry name" value="UDP_glucos_trans"/>
</dbReference>
<dbReference type="GO" id="GO:0016906">
    <property type="term" value="F:sterol 3-beta-glucosyltransferase activity"/>
    <property type="evidence" value="ECO:0007669"/>
    <property type="project" value="UniProtKB-ARBA"/>
</dbReference>
<dbReference type="InterPro" id="IPR010610">
    <property type="entry name" value="EryCIII-like_C"/>
</dbReference>
<dbReference type="Proteomes" id="UP001043456">
    <property type="component" value="Unassembled WGS sequence"/>
</dbReference>
<reference evidence="6 7" key="1">
    <citation type="submission" date="2018-10" db="EMBL/GenBank/DDBJ databases">
        <title>Pan-genome distribution and transcriptional activeness of fungal secondary metabolism genes in Aspergillus section Fumigati.</title>
        <authorList>
            <person name="Takahashi H."/>
            <person name="Umemura M."/>
            <person name="Ninomiya A."/>
            <person name="Kusuya Y."/>
            <person name="Urayama S."/>
            <person name="Shimizu M."/>
            <person name="Watanabe A."/>
            <person name="Kamei K."/>
            <person name="Yaguchi T."/>
            <person name="Hagiwara D."/>
        </authorList>
    </citation>
    <scope>NUCLEOTIDE SEQUENCE [LARGE SCALE GENOMIC DNA]</scope>
    <source>
        <strain evidence="6 7">IFM 55266</strain>
    </source>
</reference>
<proteinExistence type="predicted"/>
<evidence type="ECO:0000256" key="2">
    <source>
        <dbReference type="ARBA" id="ARBA00022679"/>
    </source>
</evidence>
<dbReference type="Pfam" id="PF06722">
    <property type="entry name" value="EryCIII-like_C"/>
    <property type="match status" value="1"/>
</dbReference>
<evidence type="ECO:0000313" key="7">
    <source>
        <dbReference type="Proteomes" id="UP001043456"/>
    </source>
</evidence>
<accession>A0A9P3BRM1</accession>
<dbReference type="InterPro" id="IPR050426">
    <property type="entry name" value="Glycosyltransferase_28"/>
</dbReference>
<evidence type="ECO:0000256" key="1">
    <source>
        <dbReference type="ARBA" id="ARBA00004184"/>
    </source>
</evidence>
<dbReference type="Gene3D" id="3.40.50.2000">
    <property type="entry name" value="Glycogen Phosphorylase B"/>
    <property type="match status" value="2"/>
</dbReference>
<keyword evidence="7" id="KW-1185">Reference proteome</keyword>
<dbReference type="EMBL" id="BHVY01000009">
    <property type="protein sequence ID" value="GIJ92421.1"/>
    <property type="molecule type" value="Genomic_DNA"/>
</dbReference>
<dbReference type="FunFam" id="3.40.50.2000:FF:000100">
    <property type="entry name" value="Glycosyltransferase family 1 protein"/>
    <property type="match status" value="1"/>
</dbReference>
<protein>
    <recommendedName>
        <fullName evidence="8">Glycosyltransferase family 28 N-terminal domain-containing protein</fullName>
    </recommendedName>
</protein>
<dbReference type="OrthoDB" id="5835829at2759"/>
<evidence type="ECO:0000259" key="5">
    <source>
        <dbReference type="Pfam" id="PF06722"/>
    </source>
</evidence>
<dbReference type="AlphaFoldDB" id="A0A9P3BRM1"/>
<dbReference type="PANTHER" id="PTHR48050:SF27">
    <property type="entry name" value="GLUCOSYLTRANSFERASE, PUTATIVE (AFU_ORTHOLOGUE AFUA_7G04880)-RELATED"/>
    <property type="match status" value="1"/>
</dbReference>
<sequence>MHPSISNRYGESPPPYKEVMSGQYLEASTSAREDGRIDVTVKVKQPGLESLLPDNLSVDSPLLPEVPLSAVKPLNIVIQILGSRGDVQPFIALGTRLRKDGHRIRLATHENFRDFVRNSGLEFFSIGGNPEELMSFMVKTPGIIPKMSTITGGEIGRKRKMIADMLHGCWRSCIEPDPVTQAPFVADAIVANPPSFAHIHCAQALGVPLHIMFTMPWSPTREFPHPLANIKDTGADASLTNYLSYSMVDLLTWSGLADIINSWRVESLNLEELSPRTASGLLDRLQVPHTYCWSPALIPKPSDWPPYIDVCGFFFREQPSYSPSPEIEAFLRKESKPIYIGFGSIVMDDPAAMTTIIQTACRQLGVRAIVSQGWSKLGMGCEDPNLLFIGDCPHEWLFKHVAAVIHHGGAGTTACGLLNGCPTAIVPFFGDQPFWAKMVAAAGAGPAPIDHKALTTQGLADAIRFCLSLDTQRAAASIAARMESEDGVSNAAASLYRHIPWEAMRCDILPSETAKWSITVHKKELKLSQRAMMILSHCKIIEVKNLRPYVFCFHAKTGPALITNLMSSGKAAMLSTMTHFTKGLGSVVTDPGKGMTQMSTSIVKGTLVEVPTAMAEGLRNIPRLYGEQVEKTAPINGWKNGMTEAGRNFYTGFADGLTGIITKPYREAKSDGAGGFAKGLAKGSVGIFSKPGAAMFGLLAYPAMGIYKSMKHWKLNPTEAAVVESLIALGNYMQQRFPATTEEVDTVTARFRSLVV</sequence>
<dbReference type="PANTHER" id="PTHR48050">
    <property type="entry name" value="STEROL 3-BETA-GLUCOSYLTRANSFERASE"/>
    <property type="match status" value="1"/>
</dbReference>
<evidence type="ECO:0000313" key="6">
    <source>
        <dbReference type="EMBL" id="GIJ92421.1"/>
    </source>
</evidence>
<keyword evidence="3" id="KW-0443">Lipid metabolism</keyword>
<feature type="domain" description="Erythromycin biosynthesis protein CIII-like C-terminal" evidence="5">
    <location>
        <begin position="389"/>
        <end position="480"/>
    </location>
</feature>
<organism evidence="6 7">
    <name type="scientific">Aspergillus pseudoviridinutans</name>
    <dbReference type="NCBI Taxonomy" id="1517512"/>
    <lineage>
        <taxon>Eukaryota</taxon>
        <taxon>Fungi</taxon>
        <taxon>Dikarya</taxon>
        <taxon>Ascomycota</taxon>
        <taxon>Pezizomycotina</taxon>
        <taxon>Eurotiomycetes</taxon>
        <taxon>Eurotiomycetidae</taxon>
        <taxon>Eurotiales</taxon>
        <taxon>Aspergillaceae</taxon>
        <taxon>Aspergillus</taxon>
        <taxon>Aspergillus subgen. Fumigati</taxon>
    </lineage>
</organism>
<dbReference type="GO" id="GO:0012505">
    <property type="term" value="C:endomembrane system"/>
    <property type="evidence" value="ECO:0007669"/>
    <property type="project" value="UniProtKB-SubCell"/>
</dbReference>
<dbReference type="InterPro" id="IPR004276">
    <property type="entry name" value="GlycoTrans_28_N"/>
</dbReference>
<dbReference type="CDD" id="cd03784">
    <property type="entry name" value="GT1_Gtf-like"/>
    <property type="match status" value="1"/>
</dbReference>
<dbReference type="Pfam" id="PF03033">
    <property type="entry name" value="Glyco_transf_28"/>
    <property type="match status" value="1"/>
</dbReference>
<dbReference type="GO" id="GO:0006629">
    <property type="term" value="P:lipid metabolic process"/>
    <property type="evidence" value="ECO:0007669"/>
    <property type="project" value="UniProtKB-KW"/>
</dbReference>
<dbReference type="SUPFAM" id="SSF53756">
    <property type="entry name" value="UDP-Glycosyltransferase/glycogen phosphorylase"/>
    <property type="match status" value="1"/>
</dbReference>
<keyword evidence="2" id="KW-0808">Transferase</keyword>